<proteinExistence type="inferred from homology"/>
<dbReference type="NCBIfam" id="NF041278">
    <property type="entry name" value="CmcJ_NvfI_EfuI"/>
    <property type="match status" value="1"/>
</dbReference>
<evidence type="ECO:0000256" key="4">
    <source>
        <dbReference type="ARBA" id="ARBA00023604"/>
    </source>
</evidence>
<dbReference type="InterPro" id="IPR043132">
    <property type="entry name" value="BCAT-like_C"/>
</dbReference>
<dbReference type="InterPro" id="IPR001544">
    <property type="entry name" value="Aminotrans_IV"/>
</dbReference>
<comment type="cofactor">
    <cofactor evidence="1 6">
        <name>pyridoxal 5'-phosphate</name>
        <dbReference type="ChEBI" id="CHEBI:597326"/>
    </cofactor>
</comment>
<keyword evidence="7" id="KW-0732">Signal</keyword>
<gene>
    <name evidence="8" type="primary">BCAT6</name>
    <name evidence="8" type="ORF">SNAT2548_LOCUS18256</name>
</gene>
<dbReference type="GO" id="GO:0016491">
    <property type="term" value="F:oxidoreductase activity"/>
    <property type="evidence" value="ECO:0007669"/>
    <property type="project" value="InterPro"/>
</dbReference>
<feature type="chain" id="PRO_5032919185" evidence="7">
    <location>
        <begin position="18"/>
        <end position="466"/>
    </location>
</feature>
<keyword evidence="3 6" id="KW-0663">Pyridoxal phosphate</keyword>
<feature type="signal peptide" evidence="7">
    <location>
        <begin position="1"/>
        <end position="17"/>
    </location>
</feature>
<dbReference type="AlphaFoldDB" id="A0A812PTZ2"/>
<dbReference type="SUPFAM" id="SSF56752">
    <property type="entry name" value="D-aminoacid aminotransferase-like PLP-dependent enzymes"/>
    <property type="match status" value="1"/>
</dbReference>
<sequence>MMLRNSALLLGTGLASSQVLLAQLKEAKDPMQALDAVTKFTATRFSDILYFDPSGERVEEAAASNFFCVTEDGVLKTPELGTILSGVTRDSILQLARKMAASGELSDVEEGTVTWKDILKAKEAMGFRPSEANTMAETVRMHGFIKADVQLAKGEVPFFDYGCFSGGLASCLKYFCLPPCSSNCRRTFKNMAKQQANLPVEVADARKKEVQEGLSKREFFDKYGFVLLKQASKMSAEDWLGNTYQASSDSFRKLKPGERSPVIDIYAKELEPLIRELLPNTAQIRFPDFALRRGPGGPNPHYGFGVHQDYGLYPEDMETTYRTGLEGSFEDFLTRMYHEETAGFSVINFWRPVPPMAGPVRSTPLALCDPNTVKIEDCVPTEIHGFVPGGQRSLLLKPNPDQKWYYYPDMTTDEVLVFRQFHYARGVEAPYSQVRTVFHSAFKHPAASKEDEVRCSSEYRVGVWLK</sequence>
<dbReference type="EMBL" id="CAJNDS010002139">
    <property type="protein sequence ID" value="CAE7347755.1"/>
    <property type="molecule type" value="Genomic_DNA"/>
</dbReference>
<evidence type="ECO:0000256" key="5">
    <source>
        <dbReference type="RuleBase" id="RU004106"/>
    </source>
</evidence>
<dbReference type="InterPro" id="IPR018300">
    <property type="entry name" value="Aminotrans_IV_CS"/>
</dbReference>
<comment type="similarity">
    <text evidence="2 5">Belongs to the class-IV pyridoxal-phosphate-dependent aminotransferase family.</text>
</comment>
<dbReference type="Gene3D" id="3.20.10.10">
    <property type="entry name" value="D-amino Acid Aminotransferase, subunit A, domain 2"/>
    <property type="match status" value="1"/>
</dbReference>
<reference evidence="8" key="1">
    <citation type="submission" date="2021-02" db="EMBL/GenBank/DDBJ databases">
        <authorList>
            <person name="Dougan E. K."/>
            <person name="Rhodes N."/>
            <person name="Thang M."/>
            <person name="Chan C."/>
        </authorList>
    </citation>
    <scope>NUCLEOTIDE SEQUENCE</scope>
</reference>
<name>A0A812PTZ2_9DINO</name>
<dbReference type="OrthoDB" id="1732691at2759"/>
<dbReference type="PANTHER" id="PTHR34598:SF3">
    <property type="entry name" value="OXIDOREDUCTASE AN1597"/>
    <property type="match status" value="1"/>
</dbReference>
<evidence type="ECO:0000313" key="9">
    <source>
        <dbReference type="Proteomes" id="UP000604046"/>
    </source>
</evidence>
<comment type="caution">
    <text evidence="8">The sequence shown here is derived from an EMBL/GenBank/DDBJ whole genome shotgun (WGS) entry which is preliminary data.</text>
</comment>
<dbReference type="InterPro" id="IPR044053">
    <property type="entry name" value="AsaB-like"/>
</dbReference>
<protein>
    <submittedName>
        <fullName evidence="8">BCAT6 protein</fullName>
    </submittedName>
</protein>
<evidence type="ECO:0000256" key="3">
    <source>
        <dbReference type="ARBA" id="ARBA00022898"/>
    </source>
</evidence>
<dbReference type="PANTHER" id="PTHR34598">
    <property type="entry name" value="BLL6449 PROTEIN"/>
    <property type="match status" value="1"/>
</dbReference>
<dbReference type="Pfam" id="PF01063">
    <property type="entry name" value="Aminotran_4"/>
    <property type="match status" value="1"/>
</dbReference>
<evidence type="ECO:0000256" key="2">
    <source>
        <dbReference type="ARBA" id="ARBA00009320"/>
    </source>
</evidence>
<evidence type="ECO:0000256" key="7">
    <source>
        <dbReference type="SAM" id="SignalP"/>
    </source>
</evidence>
<keyword evidence="9" id="KW-1185">Reference proteome</keyword>
<evidence type="ECO:0000313" key="8">
    <source>
        <dbReference type="EMBL" id="CAE7347755.1"/>
    </source>
</evidence>
<organism evidence="8 9">
    <name type="scientific">Symbiodinium natans</name>
    <dbReference type="NCBI Taxonomy" id="878477"/>
    <lineage>
        <taxon>Eukaryota</taxon>
        <taxon>Sar</taxon>
        <taxon>Alveolata</taxon>
        <taxon>Dinophyceae</taxon>
        <taxon>Suessiales</taxon>
        <taxon>Symbiodiniaceae</taxon>
        <taxon>Symbiodinium</taxon>
    </lineage>
</organism>
<accession>A0A812PTZ2</accession>
<evidence type="ECO:0000256" key="1">
    <source>
        <dbReference type="ARBA" id="ARBA00001933"/>
    </source>
</evidence>
<comment type="similarity">
    <text evidence="4">Belongs to the asaB hydroxylase/desaturase family.</text>
</comment>
<dbReference type="Proteomes" id="UP000604046">
    <property type="component" value="Unassembled WGS sequence"/>
</dbReference>
<dbReference type="PROSITE" id="PS00770">
    <property type="entry name" value="AA_TRANSFER_CLASS_4"/>
    <property type="match status" value="1"/>
</dbReference>
<dbReference type="InterPro" id="IPR036038">
    <property type="entry name" value="Aminotransferase-like"/>
</dbReference>
<evidence type="ECO:0000256" key="6">
    <source>
        <dbReference type="RuleBase" id="RU004516"/>
    </source>
</evidence>